<dbReference type="EMBL" id="JAROYP010000002">
    <property type="protein sequence ID" value="MDH5160282.1"/>
    <property type="molecule type" value="Genomic_DNA"/>
</dbReference>
<sequence>MPQFFLNKRLIILLISIILLVALIGYSLRDHKNVSKPEQFVRDIVGFGQSVIAIPANGVADFFGSIKDIQNTYTENKKLKARLEELPKLSAEVADLKQQNDELKKILDKEDLREYSSIQATIISRSPEQWYEYININKGSVNGVAKNMAVITSEGLLGKVVDTSEFYSKVELLSSTNPKNRISAVIKSEKPEYGLIEGYDEENKVLLLKTIPYDVKVKKGDVVETSGLGGIFPKDILIGTVEKLVPDENGLTQTAYVKPYANFYSIEHVQIIDRKVKQHGEGE</sequence>
<dbReference type="GO" id="GO:0008360">
    <property type="term" value="P:regulation of cell shape"/>
    <property type="evidence" value="ECO:0007669"/>
    <property type="project" value="UniProtKB-KW"/>
</dbReference>
<proteinExistence type="inferred from homology"/>
<dbReference type="NCBIfam" id="TIGR00219">
    <property type="entry name" value="mreC"/>
    <property type="match status" value="1"/>
</dbReference>
<name>A0A8E2ICM0_9BACI</name>
<dbReference type="PANTHER" id="PTHR34138">
    <property type="entry name" value="CELL SHAPE-DETERMINING PROTEIN MREC"/>
    <property type="match status" value="1"/>
</dbReference>
<evidence type="ECO:0000256" key="2">
    <source>
        <dbReference type="ARBA" id="ARBA00013855"/>
    </source>
</evidence>
<accession>A0A8E2ICM0</accession>
<keyword evidence="6" id="KW-0175">Coiled coil</keyword>
<evidence type="ECO:0000256" key="1">
    <source>
        <dbReference type="ARBA" id="ARBA00009369"/>
    </source>
</evidence>
<dbReference type="Proteomes" id="UP001159179">
    <property type="component" value="Unassembled WGS sequence"/>
</dbReference>
<comment type="caution">
    <text evidence="9">The sequence shown here is derived from an EMBL/GenBank/DDBJ whole genome shotgun (WGS) entry which is preliminary data.</text>
</comment>
<evidence type="ECO:0000256" key="6">
    <source>
        <dbReference type="SAM" id="Coils"/>
    </source>
</evidence>
<dbReference type="PANTHER" id="PTHR34138:SF1">
    <property type="entry name" value="CELL SHAPE-DETERMINING PROTEIN MREC"/>
    <property type="match status" value="1"/>
</dbReference>
<feature type="domain" description="Rod shape-determining protein MreC beta-barrel core" evidence="7">
    <location>
        <begin position="122"/>
        <end position="272"/>
    </location>
</feature>
<dbReference type="Gene3D" id="2.40.10.340">
    <property type="entry name" value="Rod shape-determining protein MreC, domain 1"/>
    <property type="match status" value="1"/>
</dbReference>
<evidence type="ECO:0000259" key="7">
    <source>
        <dbReference type="Pfam" id="PF04085"/>
    </source>
</evidence>
<feature type="coiled-coil region" evidence="6">
    <location>
        <begin position="66"/>
        <end position="113"/>
    </location>
</feature>
<dbReference type="AlphaFoldDB" id="A0A8E2ICM0"/>
<evidence type="ECO:0000313" key="9">
    <source>
        <dbReference type="EMBL" id="OOP68968.1"/>
    </source>
</evidence>
<evidence type="ECO:0000313" key="10">
    <source>
        <dbReference type="Proteomes" id="UP000189761"/>
    </source>
</evidence>
<dbReference type="Proteomes" id="UP000189761">
    <property type="component" value="Unassembled WGS sequence"/>
</dbReference>
<organism evidence="9 10">
    <name type="scientific">Heyndrickxia oleronia</name>
    <dbReference type="NCBI Taxonomy" id="38875"/>
    <lineage>
        <taxon>Bacteria</taxon>
        <taxon>Bacillati</taxon>
        <taxon>Bacillota</taxon>
        <taxon>Bacilli</taxon>
        <taxon>Bacillales</taxon>
        <taxon>Bacillaceae</taxon>
        <taxon>Heyndrickxia</taxon>
    </lineage>
</organism>
<dbReference type="InterPro" id="IPR007221">
    <property type="entry name" value="MreC"/>
</dbReference>
<reference evidence="9 10" key="1">
    <citation type="submission" date="2017-01" db="EMBL/GenBank/DDBJ databases">
        <title>Draft genome sequence of Bacillus oleronius.</title>
        <authorList>
            <person name="Allam M."/>
        </authorList>
    </citation>
    <scope>NUCLEOTIDE SEQUENCE [LARGE SCALE GENOMIC DNA]</scope>
    <source>
        <strain evidence="9 10">DSM 9356</strain>
    </source>
</reference>
<keyword evidence="10" id="KW-1185">Reference proteome</keyword>
<dbReference type="GeneID" id="79867321"/>
<evidence type="ECO:0000256" key="3">
    <source>
        <dbReference type="ARBA" id="ARBA00022960"/>
    </source>
</evidence>
<reference evidence="8" key="2">
    <citation type="submission" date="2023-03" db="EMBL/GenBank/DDBJ databases">
        <title>Bacterial isolates from washroom surfaces on a university campus.</title>
        <authorList>
            <person name="Holman D.B."/>
            <person name="Gzyl K.E."/>
            <person name="Taheri A.E."/>
        </authorList>
    </citation>
    <scope>NUCLEOTIDE SEQUENCE</scope>
    <source>
        <strain evidence="8">RD03</strain>
    </source>
</reference>
<gene>
    <name evidence="8" type="primary">mreC</name>
    <name evidence="9" type="ORF">BWZ43_07745</name>
    <name evidence="8" type="ORF">P5X88_04985</name>
</gene>
<dbReference type="InterPro" id="IPR042177">
    <property type="entry name" value="Cell/Rod_1"/>
</dbReference>
<evidence type="ECO:0000313" key="8">
    <source>
        <dbReference type="EMBL" id="MDH5160282.1"/>
    </source>
</evidence>
<dbReference type="Gene3D" id="2.40.10.350">
    <property type="entry name" value="Rod shape-determining protein MreC, domain 2"/>
    <property type="match status" value="1"/>
</dbReference>
<comment type="function">
    <text evidence="5">Involved in formation and maintenance of cell shape.</text>
</comment>
<dbReference type="RefSeq" id="WP_078109892.1">
    <property type="nucleotide sequence ID" value="NZ_BOQX01000002.1"/>
</dbReference>
<evidence type="ECO:0000256" key="5">
    <source>
        <dbReference type="PIRNR" id="PIRNR038471"/>
    </source>
</evidence>
<protein>
    <recommendedName>
        <fullName evidence="2 5">Cell shape-determining protein MreC</fullName>
    </recommendedName>
    <alternativeName>
        <fullName evidence="4 5">Cell shape protein MreC</fullName>
    </alternativeName>
</protein>
<dbReference type="Gene3D" id="1.20.5.490">
    <property type="entry name" value="Single helix bin"/>
    <property type="match status" value="1"/>
</dbReference>
<evidence type="ECO:0000256" key="4">
    <source>
        <dbReference type="ARBA" id="ARBA00032089"/>
    </source>
</evidence>
<comment type="similarity">
    <text evidence="1 5">Belongs to the MreC family.</text>
</comment>
<dbReference type="PIRSF" id="PIRSF038471">
    <property type="entry name" value="MreC"/>
    <property type="match status" value="1"/>
</dbReference>
<dbReference type="EMBL" id="MTLA01000073">
    <property type="protein sequence ID" value="OOP68968.1"/>
    <property type="molecule type" value="Genomic_DNA"/>
</dbReference>
<dbReference type="Pfam" id="PF04085">
    <property type="entry name" value="MreC"/>
    <property type="match status" value="1"/>
</dbReference>
<keyword evidence="3 5" id="KW-0133">Cell shape</keyword>
<dbReference type="InterPro" id="IPR055342">
    <property type="entry name" value="MreC_beta-barrel_core"/>
</dbReference>
<dbReference type="InterPro" id="IPR042175">
    <property type="entry name" value="Cell/Rod_MreC_2"/>
</dbReference>
<dbReference type="GO" id="GO:0005886">
    <property type="term" value="C:plasma membrane"/>
    <property type="evidence" value="ECO:0007669"/>
    <property type="project" value="TreeGrafter"/>
</dbReference>